<proteinExistence type="predicted"/>
<reference evidence="2" key="1">
    <citation type="submission" date="2022-11" db="UniProtKB">
        <authorList>
            <consortium name="WormBaseParasite"/>
        </authorList>
    </citation>
    <scope>IDENTIFICATION</scope>
</reference>
<dbReference type="Proteomes" id="UP000887564">
    <property type="component" value="Unplaced"/>
</dbReference>
<evidence type="ECO:0000313" key="2">
    <source>
        <dbReference type="WBParaSite" id="PEQ_0001165701-mRNA-1"/>
    </source>
</evidence>
<name>A0A914RZW3_PAREQ</name>
<evidence type="ECO:0000313" key="1">
    <source>
        <dbReference type="Proteomes" id="UP000887564"/>
    </source>
</evidence>
<protein>
    <submittedName>
        <fullName evidence="2">Uncharacterized protein</fullName>
    </submittedName>
</protein>
<organism evidence="1 2">
    <name type="scientific">Parascaris equorum</name>
    <name type="common">Equine roundworm</name>
    <dbReference type="NCBI Taxonomy" id="6256"/>
    <lineage>
        <taxon>Eukaryota</taxon>
        <taxon>Metazoa</taxon>
        <taxon>Ecdysozoa</taxon>
        <taxon>Nematoda</taxon>
        <taxon>Chromadorea</taxon>
        <taxon>Rhabditida</taxon>
        <taxon>Spirurina</taxon>
        <taxon>Ascaridomorpha</taxon>
        <taxon>Ascaridoidea</taxon>
        <taxon>Ascarididae</taxon>
        <taxon>Parascaris</taxon>
    </lineage>
</organism>
<sequence>MKVLGVRVRCLPTDDLIISLLMDNEVYVEDLSADIVKGDIASLIICRQMMGISLALLFMFNDRFRGNDSGRY</sequence>
<accession>A0A914RZW3</accession>
<dbReference type="WBParaSite" id="PEQ_0001165701-mRNA-1">
    <property type="protein sequence ID" value="PEQ_0001165701-mRNA-1"/>
    <property type="gene ID" value="PEQ_0001165701"/>
</dbReference>
<keyword evidence="1" id="KW-1185">Reference proteome</keyword>
<dbReference type="AlphaFoldDB" id="A0A914RZW3"/>